<organism evidence="1 2">
    <name type="scientific">Tetrahymena thermophila (strain SB210)</name>
    <dbReference type="NCBI Taxonomy" id="312017"/>
    <lineage>
        <taxon>Eukaryota</taxon>
        <taxon>Sar</taxon>
        <taxon>Alveolata</taxon>
        <taxon>Ciliophora</taxon>
        <taxon>Intramacronucleata</taxon>
        <taxon>Oligohymenophorea</taxon>
        <taxon>Hymenostomatida</taxon>
        <taxon>Tetrahymenina</taxon>
        <taxon>Tetrahymenidae</taxon>
        <taxon>Tetrahymena</taxon>
    </lineage>
</organism>
<gene>
    <name evidence="1" type="ORF">TTHERM_000400820</name>
</gene>
<dbReference type="EMBL" id="GG662719">
    <property type="protein sequence ID" value="EWS74780.1"/>
    <property type="molecule type" value="Genomic_DNA"/>
</dbReference>
<dbReference type="GeneID" id="24438761"/>
<sequence length="167" mass="19626">MGCVNGVNKDFKLDQIQQFVSIFNSLETILFQTNKNFYRSLQQYKKNITFRIDNSLVIVVESIENQNTQTSIPLDTDNYCDLISSYYHKIEEIQNYMQNYICQASICLQSNGQKYGNNFLYHHLQDYIYKFSDFAFIYRIPKLKIHVQKHVGSLDEIGSLCQSEIIC</sequence>
<protein>
    <submittedName>
        <fullName evidence="1">Uncharacterized protein</fullName>
    </submittedName>
</protein>
<dbReference type="RefSeq" id="XP_012652673.1">
    <property type="nucleotide sequence ID" value="XM_012797219.1"/>
</dbReference>
<proteinExistence type="predicted"/>
<dbReference type="Proteomes" id="UP000009168">
    <property type="component" value="Unassembled WGS sequence"/>
</dbReference>
<keyword evidence="2" id="KW-1185">Reference proteome</keyword>
<reference evidence="2" key="1">
    <citation type="journal article" date="2006" name="PLoS Biol.">
        <title>Macronuclear genome sequence of the ciliate Tetrahymena thermophila, a model eukaryote.</title>
        <authorList>
            <person name="Eisen J.A."/>
            <person name="Coyne R.S."/>
            <person name="Wu M."/>
            <person name="Wu D."/>
            <person name="Thiagarajan M."/>
            <person name="Wortman J.R."/>
            <person name="Badger J.H."/>
            <person name="Ren Q."/>
            <person name="Amedeo P."/>
            <person name="Jones K.M."/>
            <person name="Tallon L.J."/>
            <person name="Delcher A.L."/>
            <person name="Salzberg S.L."/>
            <person name="Silva J.C."/>
            <person name="Haas B.J."/>
            <person name="Majoros W.H."/>
            <person name="Farzad M."/>
            <person name="Carlton J.M."/>
            <person name="Smith R.K. Jr."/>
            <person name="Garg J."/>
            <person name="Pearlman R.E."/>
            <person name="Karrer K.M."/>
            <person name="Sun L."/>
            <person name="Manning G."/>
            <person name="Elde N.C."/>
            <person name="Turkewitz A.P."/>
            <person name="Asai D.J."/>
            <person name="Wilkes D.E."/>
            <person name="Wang Y."/>
            <person name="Cai H."/>
            <person name="Collins K."/>
            <person name="Stewart B.A."/>
            <person name="Lee S.R."/>
            <person name="Wilamowska K."/>
            <person name="Weinberg Z."/>
            <person name="Ruzzo W.L."/>
            <person name="Wloga D."/>
            <person name="Gaertig J."/>
            <person name="Frankel J."/>
            <person name="Tsao C.-C."/>
            <person name="Gorovsky M.A."/>
            <person name="Keeling P.J."/>
            <person name="Waller R.F."/>
            <person name="Patron N.J."/>
            <person name="Cherry J.M."/>
            <person name="Stover N.A."/>
            <person name="Krieger C.J."/>
            <person name="del Toro C."/>
            <person name="Ryder H.F."/>
            <person name="Williamson S.C."/>
            <person name="Barbeau R.A."/>
            <person name="Hamilton E.P."/>
            <person name="Orias E."/>
        </authorList>
    </citation>
    <scope>NUCLEOTIDE SEQUENCE [LARGE SCALE GENOMIC DNA]</scope>
    <source>
        <strain evidence="2">SB210</strain>
    </source>
</reference>
<evidence type="ECO:0000313" key="2">
    <source>
        <dbReference type="Proteomes" id="UP000009168"/>
    </source>
</evidence>
<dbReference type="AlphaFoldDB" id="W7X5Y5"/>
<name>W7X5Y5_TETTS</name>
<accession>W7X5Y5</accession>
<dbReference type="KEGG" id="tet:TTHERM_000400820"/>
<evidence type="ECO:0000313" key="1">
    <source>
        <dbReference type="EMBL" id="EWS74780.1"/>
    </source>
</evidence>
<dbReference type="InParanoid" id="W7X5Y5"/>